<dbReference type="Proteomes" id="UP001281147">
    <property type="component" value="Unassembled WGS sequence"/>
</dbReference>
<keyword evidence="2" id="KW-1185">Reference proteome</keyword>
<organism evidence="1 2">
    <name type="scientific">Vermiconidia calcicola</name>
    <dbReference type="NCBI Taxonomy" id="1690605"/>
    <lineage>
        <taxon>Eukaryota</taxon>
        <taxon>Fungi</taxon>
        <taxon>Dikarya</taxon>
        <taxon>Ascomycota</taxon>
        <taxon>Pezizomycotina</taxon>
        <taxon>Dothideomycetes</taxon>
        <taxon>Dothideomycetidae</taxon>
        <taxon>Mycosphaerellales</taxon>
        <taxon>Extremaceae</taxon>
        <taxon>Vermiconidia</taxon>
    </lineage>
</organism>
<gene>
    <name evidence="1" type="ORF">LTR37_009972</name>
</gene>
<sequence>MSKPHPSCNAPYGRPAEDGYYGEYSNSGYGSNWNAYDNYYEAPAGYHVNTTHQTQSTYSYDPSCAGAAPQGYTSQQYHDSYGPMNYQQYGTAGYGSAGYGNAQYNYQHPPGYNAYAQQQQYEPTPPQIRNPFAAPPPTHTDYGAQNSSFDPEYEAQVAQWSSAYAPPDPFDKSKKGEKNEKGVNPNLTAIGVRQGPQAGVESAPTNDKTADEKKKTVVRQGGGKTWQDDSLLEWDPTQFRIYVGNLAGEVTDDSLAKAFAQYGIAKARVIRDKRTTKSKGFGFVSFADNEMGFKAAKEMRGKYIGSHPVTIDRANTNVQPTVHKDKNRGKNKNNKGRDKGNKKEDDPLRAHTGAHIEKKPVKNPAGMKILG</sequence>
<evidence type="ECO:0000313" key="2">
    <source>
        <dbReference type="Proteomes" id="UP001281147"/>
    </source>
</evidence>
<reference evidence="1" key="1">
    <citation type="submission" date="2023-07" db="EMBL/GenBank/DDBJ databases">
        <title>Black Yeasts Isolated from many extreme environments.</title>
        <authorList>
            <person name="Coleine C."/>
            <person name="Stajich J.E."/>
            <person name="Selbmann L."/>
        </authorList>
    </citation>
    <scope>NUCLEOTIDE SEQUENCE</scope>
    <source>
        <strain evidence="1">CCFEE 5714</strain>
    </source>
</reference>
<comment type="caution">
    <text evidence="1">The sequence shown here is derived from an EMBL/GenBank/DDBJ whole genome shotgun (WGS) entry which is preliminary data.</text>
</comment>
<proteinExistence type="predicted"/>
<dbReference type="EMBL" id="JAUTXU010000080">
    <property type="protein sequence ID" value="KAK3710951.1"/>
    <property type="molecule type" value="Genomic_DNA"/>
</dbReference>
<accession>A0ACC3N692</accession>
<name>A0ACC3N692_9PEZI</name>
<protein>
    <submittedName>
        <fullName evidence="1">Uncharacterized protein</fullName>
    </submittedName>
</protein>
<evidence type="ECO:0000313" key="1">
    <source>
        <dbReference type="EMBL" id="KAK3710951.1"/>
    </source>
</evidence>